<dbReference type="InterPro" id="IPR001647">
    <property type="entry name" value="HTH_TetR"/>
</dbReference>
<accession>A0ABP8VZD8</accession>
<dbReference type="PANTHER" id="PTHR30055:SF234">
    <property type="entry name" value="HTH-TYPE TRANSCRIPTIONAL REGULATOR BETI"/>
    <property type="match status" value="1"/>
</dbReference>
<evidence type="ECO:0000259" key="5">
    <source>
        <dbReference type="PROSITE" id="PS50977"/>
    </source>
</evidence>
<dbReference type="Pfam" id="PF00440">
    <property type="entry name" value="TetR_N"/>
    <property type="match status" value="1"/>
</dbReference>
<dbReference type="InterPro" id="IPR036271">
    <property type="entry name" value="Tet_transcr_reg_TetR-rel_C_sf"/>
</dbReference>
<evidence type="ECO:0000313" key="7">
    <source>
        <dbReference type="Proteomes" id="UP001501295"/>
    </source>
</evidence>
<evidence type="ECO:0000256" key="3">
    <source>
        <dbReference type="ARBA" id="ARBA00023163"/>
    </source>
</evidence>
<dbReference type="PROSITE" id="PS50977">
    <property type="entry name" value="HTH_TETR_2"/>
    <property type="match status" value="1"/>
</dbReference>
<sequence length="192" mass="20221">MSAESETASAAPRRLRADAQRNLDAVLDAAKAVFAESGVDAPGQEIADRAGVGIGTMYRHFPKRSDLVAAVMASEIDACADAARTIAADSSPGDALKAWVRLYTDLVATKRGFAAALNSDDPALLEVGPHVREHLEPALETLLEAARRAGAISSELSAKHVITAVALLCHPVPDEDVAFTHDLVDVFLDGLR</sequence>
<keyword evidence="2 4" id="KW-0238">DNA-binding</keyword>
<name>A0ABP8VZD8_9MICO</name>
<dbReference type="InterPro" id="IPR050109">
    <property type="entry name" value="HTH-type_TetR-like_transc_reg"/>
</dbReference>
<dbReference type="InterPro" id="IPR009057">
    <property type="entry name" value="Homeodomain-like_sf"/>
</dbReference>
<reference evidence="7" key="1">
    <citation type="journal article" date="2019" name="Int. J. Syst. Evol. Microbiol.">
        <title>The Global Catalogue of Microorganisms (GCM) 10K type strain sequencing project: providing services to taxonomists for standard genome sequencing and annotation.</title>
        <authorList>
            <consortium name="The Broad Institute Genomics Platform"/>
            <consortium name="The Broad Institute Genome Sequencing Center for Infectious Disease"/>
            <person name="Wu L."/>
            <person name="Ma J."/>
        </authorList>
    </citation>
    <scope>NUCLEOTIDE SEQUENCE [LARGE SCALE GENOMIC DNA]</scope>
    <source>
        <strain evidence="7">JCM 18956</strain>
    </source>
</reference>
<gene>
    <name evidence="6" type="ORF">GCM10025780_21300</name>
</gene>
<keyword evidence="1" id="KW-0805">Transcription regulation</keyword>
<evidence type="ECO:0000313" key="6">
    <source>
        <dbReference type="EMBL" id="GAA4676434.1"/>
    </source>
</evidence>
<dbReference type="Gene3D" id="1.10.357.10">
    <property type="entry name" value="Tetracycline Repressor, domain 2"/>
    <property type="match status" value="1"/>
</dbReference>
<dbReference type="Pfam" id="PF21597">
    <property type="entry name" value="TetR_C_43"/>
    <property type="match status" value="1"/>
</dbReference>
<evidence type="ECO:0000256" key="2">
    <source>
        <dbReference type="ARBA" id="ARBA00023125"/>
    </source>
</evidence>
<dbReference type="PRINTS" id="PR00455">
    <property type="entry name" value="HTHTETR"/>
</dbReference>
<evidence type="ECO:0000256" key="1">
    <source>
        <dbReference type="ARBA" id="ARBA00023015"/>
    </source>
</evidence>
<proteinExistence type="predicted"/>
<dbReference type="Proteomes" id="UP001501295">
    <property type="component" value="Unassembled WGS sequence"/>
</dbReference>
<protein>
    <submittedName>
        <fullName evidence="6">TetR/AcrR family transcriptional regulator</fullName>
    </submittedName>
</protein>
<evidence type="ECO:0000256" key="4">
    <source>
        <dbReference type="PROSITE-ProRule" id="PRU00335"/>
    </source>
</evidence>
<feature type="DNA-binding region" description="H-T-H motif" evidence="4">
    <location>
        <begin position="42"/>
        <end position="61"/>
    </location>
</feature>
<keyword evidence="3" id="KW-0804">Transcription</keyword>
<dbReference type="RefSeq" id="WP_345375830.1">
    <property type="nucleotide sequence ID" value="NZ_BAABLM010000003.1"/>
</dbReference>
<dbReference type="SUPFAM" id="SSF46689">
    <property type="entry name" value="Homeodomain-like"/>
    <property type="match status" value="1"/>
</dbReference>
<organism evidence="6 7">
    <name type="scientific">Frondihabitans cladoniiphilus</name>
    <dbReference type="NCBI Taxonomy" id="715785"/>
    <lineage>
        <taxon>Bacteria</taxon>
        <taxon>Bacillati</taxon>
        <taxon>Actinomycetota</taxon>
        <taxon>Actinomycetes</taxon>
        <taxon>Micrococcales</taxon>
        <taxon>Microbacteriaceae</taxon>
        <taxon>Frondihabitans</taxon>
    </lineage>
</organism>
<dbReference type="EMBL" id="BAABLM010000003">
    <property type="protein sequence ID" value="GAA4676434.1"/>
    <property type="molecule type" value="Genomic_DNA"/>
</dbReference>
<dbReference type="SUPFAM" id="SSF48498">
    <property type="entry name" value="Tetracyclin repressor-like, C-terminal domain"/>
    <property type="match status" value="1"/>
</dbReference>
<feature type="domain" description="HTH tetR-type" evidence="5">
    <location>
        <begin position="20"/>
        <end position="79"/>
    </location>
</feature>
<dbReference type="PANTHER" id="PTHR30055">
    <property type="entry name" value="HTH-TYPE TRANSCRIPTIONAL REGULATOR RUTR"/>
    <property type="match status" value="1"/>
</dbReference>
<keyword evidence="7" id="KW-1185">Reference proteome</keyword>
<dbReference type="InterPro" id="IPR049445">
    <property type="entry name" value="TetR_SbtR-like_C"/>
</dbReference>
<comment type="caution">
    <text evidence="6">The sequence shown here is derived from an EMBL/GenBank/DDBJ whole genome shotgun (WGS) entry which is preliminary data.</text>
</comment>